<dbReference type="OrthoDB" id="2328791at2"/>
<dbReference type="EMBL" id="JXCY01000007">
    <property type="protein sequence ID" value="KOY75938.1"/>
    <property type="molecule type" value="Genomic_DNA"/>
</dbReference>
<dbReference type="EMBL" id="BDDX01000005">
    <property type="protein sequence ID" value="GAT90497.1"/>
    <property type="molecule type" value="Genomic_DNA"/>
</dbReference>
<reference evidence="5 6" key="1">
    <citation type="journal article" date="2015" name="Genome Biol. Evol.">
        <title>Functionally Structured Genomes in Lactobacillus kunkeei Colonizing the Honey Crop and Food Products of Honeybees and Stingless Bees.</title>
        <authorList>
            <person name="Tamarit D."/>
            <person name="Ellegaard K.M."/>
            <person name="Wikander J."/>
            <person name="Olofsson T."/>
            <person name="Vasquez A."/>
            <person name="Andersson S.G."/>
        </authorList>
    </citation>
    <scope>NUCLEOTIDE SEQUENCE [LARGE SCALE GENOMIC DNA]</scope>
    <source>
        <strain evidence="2 6">LAko</strain>
        <strain evidence="3 5">LAla</strain>
        <strain evidence="4 7">LMbo</strain>
    </source>
</reference>
<dbReference type="RefSeq" id="WP_034534941.1">
    <property type="nucleotide sequence ID" value="NZ_BDDX01000005.1"/>
</dbReference>
<evidence type="ECO:0000313" key="4">
    <source>
        <dbReference type="EMBL" id="KPN79537.1"/>
    </source>
</evidence>
<evidence type="ECO:0000313" key="2">
    <source>
        <dbReference type="EMBL" id="KOY75938.1"/>
    </source>
</evidence>
<comment type="caution">
    <text evidence="1">The sequence shown here is derived from an EMBL/GenBank/DDBJ whole genome shotgun (WGS) entry which is preliminary data.</text>
</comment>
<dbReference type="AlphaFoldDB" id="A0A0C2WKI1"/>
<protein>
    <submittedName>
        <fullName evidence="1">Uncharacterized protein</fullName>
    </submittedName>
</protein>
<accession>A0A0C2WKI1</accession>
<evidence type="ECO:0000313" key="7">
    <source>
        <dbReference type="Proteomes" id="UP000050269"/>
    </source>
</evidence>
<organism evidence="1 8">
    <name type="scientific">Apilactobacillus kunkeei</name>
    <dbReference type="NCBI Taxonomy" id="148814"/>
    <lineage>
        <taxon>Bacteria</taxon>
        <taxon>Bacillati</taxon>
        <taxon>Bacillota</taxon>
        <taxon>Bacilli</taxon>
        <taxon>Lactobacillales</taxon>
        <taxon>Lactobacillaceae</taxon>
        <taxon>Apilactobacillus</taxon>
    </lineage>
</organism>
<dbReference type="Proteomes" id="UP000050269">
    <property type="component" value="Unassembled WGS sequence"/>
</dbReference>
<evidence type="ECO:0000313" key="8">
    <source>
        <dbReference type="Proteomes" id="UP000186588"/>
    </source>
</evidence>
<dbReference type="EMBL" id="JXCZ01000045">
    <property type="protein sequence ID" value="KOY78126.1"/>
    <property type="molecule type" value="Genomic_DNA"/>
</dbReference>
<evidence type="ECO:0000313" key="1">
    <source>
        <dbReference type="EMBL" id="GAT90497.1"/>
    </source>
</evidence>
<evidence type="ECO:0000313" key="6">
    <source>
        <dbReference type="Proteomes" id="UP000037778"/>
    </source>
</evidence>
<reference evidence="1 8" key="2">
    <citation type="journal article" date="2016" name="Syst. Appl. Microbiol.">
        <title>Genomic characterization of a fructophilic bee symbiont Lactobacillus kunkeei reveals its niche-specific adaptation.</title>
        <authorList>
            <person name="Maeno S."/>
            <person name="Tanizawa Y."/>
            <person name="Kanesaki Y."/>
            <person name="Kubota E."/>
            <person name="Kumar H."/>
            <person name="Dicks L."/>
            <person name="Salminen S."/>
            <person name="Nakagawa J."/>
            <person name="Arita M."/>
            <person name="Endo A."/>
        </authorList>
    </citation>
    <scope>NUCLEOTIDE SEQUENCE [LARGE SCALE GENOMIC DNA]</scope>
    <source>
        <strain evidence="1 8">FF30-6</strain>
    </source>
</reference>
<keyword evidence="6" id="KW-1185">Reference proteome</keyword>
<dbReference type="Proteomes" id="UP000037749">
    <property type="component" value="Unassembled WGS sequence"/>
</dbReference>
<dbReference type="PATRIC" id="fig|148814.10.peg.1329"/>
<gene>
    <name evidence="1" type="ORF">FF306_00595</name>
    <name evidence="2" type="ORF">RZ71_03660</name>
    <name evidence="3" type="ORF">RZ72_02560</name>
    <name evidence="4" type="ORF">RZ78_01780</name>
</gene>
<dbReference type="EMBL" id="JXDF01000030">
    <property type="protein sequence ID" value="KPN79537.1"/>
    <property type="molecule type" value="Genomic_DNA"/>
</dbReference>
<evidence type="ECO:0000313" key="5">
    <source>
        <dbReference type="Proteomes" id="UP000037749"/>
    </source>
</evidence>
<dbReference type="Proteomes" id="UP000037778">
    <property type="component" value="Unassembled WGS sequence"/>
</dbReference>
<name>A0A0C2WKI1_9LACO</name>
<proteinExistence type="predicted"/>
<evidence type="ECO:0000313" key="3">
    <source>
        <dbReference type="EMBL" id="KOY78126.1"/>
    </source>
</evidence>
<sequence>MAIALVNEMFNEFNDPDLSYKDSRDGYTEWFKLSFLVDDGYHKFEDGKRKFIPKYDEELQEVMSNFLNKYQKEFESSFINEKEFEVLDRTKEIVKDLKQTLEKEFLIEDKISLFSIDLVGSWQAFKSSGSSKLEQRFYSDITNHVEKKHQK</sequence>
<dbReference type="Proteomes" id="UP000186588">
    <property type="component" value="Unassembled WGS sequence"/>
</dbReference>